<feature type="compositionally biased region" description="Polar residues" evidence="9">
    <location>
        <begin position="131"/>
        <end position="157"/>
    </location>
</feature>
<keyword evidence="4" id="KW-0493">Microtubule</keyword>
<dbReference type="GO" id="GO:0005938">
    <property type="term" value="C:cell cortex"/>
    <property type="evidence" value="ECO:0007669"/>
    <property type="project" value="TreeGrafter"/>
</dbReference>
<comment type="subcellular location">
    <subcellularLocation>
        <location evidence="1">Cytoplasm</location>
        <location evidence="1">Cytoskeleton</location>
    </subcellularLocation>
</comment>
<evidence type="ECO:0000256" key="3">
    <source>
        <dbReference type="ARBA" id="ARBA00022490"/>
    </source>
</evidence>
<dbReference type="GO" id="GO:0031122">
    <property type="term" value="P:cytoplasmic microtubule organization"/>
    <property type="evidence" value="ECO:0007669"/>
    <property type="project" value="TreeGrafter"/>
</dbReference>
<evidence type="ECO:0000256" key="4">
    <source>
        <dbReference type="ARBA" id="ARBA00022701"/>
    </source>
</evidence>
<feature type="domain" description="CAP-Gly" evidence="10">
    <location>
        <begin position="26"/>
        <end position="68"/>
    </location>
</feature>
<evidence type="ECO:0000256" key="5">
    <source>
        <dbReference type="ARBA" id="ARBA00023017"/>
    </source>
</evidence>
<accession>A0A9N9AJR6</accession>
<dbReference type="GO" id="GO:0051010">
    <property type="term" value="F:microtubule plus-end binding"/>
    <property type="evidence" value="ECO:0007669"/>
    <property type="project" value="TreeGrafter"/>
</dbReference>
<name>A0A9N9AJR6_9GLOM</name>
<dbReference type="AlphaFoldDB" id="A0A9N9AJR6"/>
<dbReference type="InterPro" id="IPR000938">
    <property type="entry name" value="CAP-Gly_domain"/>
</dbReference>
<dbReference type="SUPFAM" id="SSF74924">
    <property type="entry name" value="Cap-Gly domain"/>
    <property type="match status" value="1"/>
</dbReference>
<sequence length="1267" mass="144938">MATPSDLAVDARCEISGKAGTIRFVGITSFAPGKWVGVELDDPLGKNNGYVDGKHYFDCKQKHGVFARASQVKPLNTTKPLEDQNSKGFAPPNENTNIGAARNGLRSPASGSIPTLNRTTSIPSPLRLNKGPQQNGQGILNSPSTDKFNRGPTSPTFSRRPRGSSDASNVDMKKFDPSEAFNDLGEVDEIEERNIFAETPGETPTNEIRKTNESSKIDEVVNSVDPFSLQETPVIREQSVPLKDYEELRLKLKILENKRTEDREKIRELEKYKSEAEQFMIIKPKLQSKMLEMQQEIRDLRKQLKDAVSEKEIFENKYNETVESMEFIALDKEMAEEKAENLQHEVDLLKEKVEEISVDLNVFKNEGDMVNQSSCNGDSSRPSVEIIQLEKHNDRLKEALVRLRDVSSENEVDLNKKIKNLEKELVSLQDIQVQYDQTRNQLKQAELHIEDLKAQLDDAMNSTEMLEELTEKNLLSGEKIEEQRMLIEDLEALKELNDELEESHIENEKQLQAEIDHKDILIREYKKRIESAELTNADYENTINQFRELVATLQSDLEQFRQKETQSSESKNLSSQSQEMLSLNIQLQSTVLKAQAKQIDLELRRLDATQASEHLDIVQPYLPETYFETENDSIRCLLLLKRLVFKSELIIKQVEQIHNIPEKLNTTVPEKLISVCELRQKLGWFSDLSRRFVSFISGCPVETFLKMGQVYHDLVGTERRIHVIVDLLRKEELKESERIVDVQRSIAQLEHLAEIYLSNSKVDEADRFYAFSRSLDFNADTIAVTLGHAKQAVALACKDEEINVADDAERFNAEFFQPLQGLVSTARSSKVIARKLLRRLDELGGKSLIMKSELLPQFKMCNSLSTKLVVYCNEKDSKDKLELSGLRQIIYRITDKHLNISETNMWEGCAKSSQEFCLEITSLVNLTNDPDQSITSEKEEAPWVSRATALKKEVQANAETERKLQQANKEICELIKENKIKEQSLQEGNVKIEFLEKRMEVVKKQADTINSLEQELANSKKHETDFVEVMESLQQEIESLEQQNKQFANNLELKLDGEGLSSENQGRSRNDEDELEKDGVGSMSDSNSLEIQRYTSQIESLKFAVRYLRAENSHLKGKDAMSVLNWHLQPYRNRTAKNQSDGELLKTEFRIVSASPRIIDLSKSPENRKQWQPLKSTPGYQYQVQQSVMYTLQQRSIELQSKLKQIGSPTKPKNLNLKNTGVEQKSSLVGRIRLPLLDHSDHEHSHSHNVRLKNSSDFEKIHTIFVN</sequence>
<evidence type="ECO:0000256" key="9">
    <source>
        <dbReference type="SAM" id="MobiDB-lite"/>
    </source>
</evidence>
<evidence type="ECO:0000313" key="12">
    <source>
        <dbReference type="Proteomes" id="UP000789706"/>
    </source>
</evidence>
<feature type="coiled-coil region" evidence="8">
    <location>
        <begin position="950"/>
        <end position="1050"/>
    </location>
</feature>
<dbReference type="SMART" id="SM01052">
    <property type="entry name" value="CAP_GLY"/>
    <property type="match status" value="1"/>
</dbReference>
<evidence type="ECO:0000256" key="8">
    <source>
        <dbReference type="SAM" id="Coils"/>
    </source>
</evidence>
<dbReference type="PROSITE" id="PS50245">
    <property type="entry name" value="CAP_GLY_2"/>
    <property type="match status" value="1"/>
</dbReference>
<evidence type="ECO:0000259" key="10">
    <source>
        <dbReference type="PROSITE" id="PS50245"/>
    </source>
</evidence>
<keyword evidence="12" id="KW-1185">Reference proteome</keyword>
<dbReference type="OrthoDB" id="2130750at2759"/>
<protein>
    <submittedName>
        <fullName evidence="11">11587_t:CDS:1</fullName>
    </submittedName>
</protein>
<dbReference type="GO" id="GO:0030286">
    <property type="term" value="C:dynein complex"/>
    <property type="evidence" value="ECO:0007669"/>
    <property type="project" value="UniProtKB-KW"/>
</dbReference>
<proteinExistence type="inferred from homology"/>
<feature type="region of interest" description="Disordered" evidence="9">
    <location>
        <begin position="75"/>
        <end position="187"/>
    </location>
</feature>
<dbReference type="Proteomes" id="UP000789706">
    <property type="component" value="Unassembled WGS sequence"/>
</dbReference>
<comment type="caution">
    <text evidence="11">The sequence shown here is derived from an EMBL/GenBank/DDBJ whole genome shotgun (WGS) entry which is preliminary data.</text>
</comment>
<dbReference type="PANTHER" id="PTHR18916:SF85">
    <property type="entry name" value="TUBULIN-FOLDING COFACTOR B"/>
    <property type="match status" value="1"/>
</dbReference>
<keyword evidence="7" id="KW-0206">Cytoskeleton</keyword>
<comment type="similarity">
    <text evidence="2">Belongs to the dynactin 150 kDa subunit family.</text>
</comment>
<evidence type="ECO:0000256" key="1">
    <source>
        <dbReference type="ARBA" id="ARBA00004245"/>
    </source>
</evidence>
<dbReference type="PANTHER" id="PTHR18916">
    <property type="entry name" value="DYNACTIN 1-RELATED MICROTUBULE-BINDING"/>
    <property type="match status" value="1"/>
</dbReference>
<evidence type="ECO:0000256" key="6">
    <source>
        <dbReference type="ARBA" id="ARBA00023054"/>
    </source>
</evidence>
<evidence type="ECO:0000313" key="11">
    <source>
        <dbReference type="EMBL" id="CAG8532048.1"/>
    </source>
</evidence>
<keyword evidence="6 8" id="KW-0175">Coiled coil</keyword>
<dbReference type="GO" id="GO:0035371">
    <property type="term" value="C:microtubule plus-end"/>
    <property type="evidence" value="ECO:0007669"/>
    <property type="project" value="TreeGrafter"/>
</dbReference>
<organism evidence="11 12">
    <name type="scientific">Diversispora eburnea</name>
    <dbReference type="NCBI Taxonomy" id="1213867"/>
    <lineage>
        <taxon>Eukaryota</taxon>
        <taxon>Fungi</taxon>
        <taxon>Fungi incertae sedis</taxon>
        <taxon>Mucoromycota</taxon>
        <taxon>Glomeromycotina</taxon>
        <taxon>Glomeromycetes</taxon>
        <taxon>Diversisporales</taxon>
        <taxon>Diversisporaceae</taxon>
        <taxon>Diversispora</taxon>
    </lineage>
</organism>
<dbReference type="InterPro" id="IPR022157">
    <property type="entry name" value="Dynactin"/>
</dbReference>
<keyword evidence="3" id="KW-0963">Cytoplasm</keyword>
<dbReference type="EMBL" id="CAJVPK010000614">
    <property type="protein sequence ID" value="CAG8532048.1"/>
    <property type="molecule type" value="Genomic_DNA"/>
</dbReference>
<dbReference type="GO" id="GO:0005634">
    <property type="term" value="C:nucleus"/>
    <property type="evidence" value="ECO:0007669"/>
    <property type="project" value="TreeGrafter"/>
</dbReference>
<feature type="coiled-coil region" evidence="8">
    <location>
        <begin position="245"/>
        <end position="563"/>
    </location>
</feature>
<evidence type="ECO:0000256" key="7">
    <source>
        <dbReference type="ARBA" id="ARBA00023212"/>
    </source>
</evidence>
<dbReference type="InterPro" id="IPR036859">
    <property type="entry name" value="CAP-Gly_dom_sf"/>
</dbReference>
<keyword evidence="5" id="KW-0243">Dynein</keyword>
<dbReference type="Pfam" id="PF12455">
    <property type="entry name" value="Dynactin"/>
    <property type="match status" value="1"/>
</dbReference>
<reference evidence="11" key="1">
    <citation type="submission" date="2021-06" db="EMBL/GenBank/DDBJ databases">
        <authorList>
            <person name="Kallberg Y."/>
            <person name="Tangrot J."/>
            <person name="Rosling A."/>
        </authorList>
    </citation>
    <scope>NUCLEOTIDE SEQUENCE</scope>
    <source>
        <strain evidence="11">AZ414A</strain>
    </source>
</reference>
<feature type="compositionally biased region" description="Polar residues" evidence="9">
    <location>
        <begin position="109"/>
        <end position="123"/>
    </location>
</feature>
<evidence type="ECO:0000256" key="2">
    <source>
        <dbReference type="ARBA" id="ARBA00011010"/>
    </source>
</evidence>
<dbReference type="Pfam" id="PF01302">
    <property type="entry name" value="CAP_GLY"/>
    <property type="match status" value="1"/>
</dbReference>
<feature type="region of interest" description="Disordered" evidence="9">
    <location>
        <begin position="1054"/>
        <end position="1088"/>
    </location>
</feature>
<dbReference type="Gene3D" id="2.30.30.190">
    <property type="entry name" value="CAP Gly-rich-like domain"/>
    <property type="match status" value="1"/>
</dbReference>
<gene>
    <name evidence="11" type="ORF">DEBURN_LOCUS6189</name>
</gene>